<dbReference type="PRINTS" id="PR00297">
    <property type="entry name" value="CHAPERONIN10"/>
</dbReference>
<dbReference type="InterPro" id="IPR011032">
    <property type="entry name" value="GroES-like_sf"/>
</dbReference>
<dbReference type="PANTHER" id="PTHR10772:SF58">
    <property type="entry name" value="CO-CHAPERONIN GROES"/>
    <property type="match status" value="1"/>
</dbReference>
<dbReference type="GO" id="GO:0005524">
    <property type="term" value="F:ATP binding"/>
    <property type="evidence" value="ECO:0007669"/>
    <property type="project" value="InterPro"/>
</dbReference>
<dbReference type="SMART" id="SM00883">
    <property type="entry name" value="Cpn10"/>
    <property type="match status" value="1"/>
</dbReference>
<comment type="similarity">
    <text evidence="1 3 4">Belongs to the GroES chaperonin family.</text>
</comment>
<dbReference type="NCBIfam" id="NF001533">
    <property type="entry name" value="PRK00364.2-4"/>
    <property type="match status" value="1"/>
</dbReference>
<dbReference type="CDD" id="cd00320">
    <property type="entry name" value="cpn10"/>
    <property type="match status" value="1"/>
</dbReference>
<protein>
    <recommendedName>
        <fullName evidence="3">Co-chaperonin GroES</fullName>
    </recommendedName>
    <alternativeName>
        <fullName evidence="3">10 kDa chaperonin</fullName>
    </alternativeName>
    <alternativeName>
        <fullName evidence="3">Chaperonin-10</fullName>
        <shortName evidence="3">Cpn10</shortName>
    </alternativeName>
</protein>
<dbReference type="GO" id="GO:0005737">
    <property type="term" value="C:cytoplasm"/>
    <property type="evidence" value="ECO:0007669"/>
    <property type="project" value="UniProtKB-SubCell"/>
</dbReference>
<keyword evidence="3" id="KW-0963">Cytoplasm</keyword>
<dbReference type="AlphaFoldDB" id="A0A1F4XIJ8"/>
<dbReference type="SUPFAM" id="SSF50129">
    <property type="entry name" value="GroES-like"/>
    <property type="match status" value="1"/>
</dbReference>
<evidence type="ECO:0000256" key="1">
    <source>
        <dbReference type="ARBA" id="ARBA00006975"/>
    </source>
</evidence>
<dbReference type="InterPro" id="IPR037124">
    <property type="entry name" value="Chaperonin_GroES_sf"/>
</dbReference>
<comment type="subcellular location">
    <subcellularLocation>
        <location evidence="3">Cytoplasm</location>
    </subcellularLocation>
</comment>
<sequence length="98" mass="10366">MATKLKPLGDNIIVRPASAEEVTASGIVIPDTASKEKPQRGEVIAVGPGKMLESGKRSAMEVKKGDQVLFTKYAPSEVKIEGEELFVLSASDIIAIIA</sequence>
<evidence type="ECO:0000256" key="4">
    <source>
        <dbReference type="RuleBase" id="RU000535"/>
    </source>
</evidence>
<keyword evidence="2 3" id="KW-0143">Chaperone</keyword>
<name>A0A1F4XIJ8_9BACT</name>
<comment type="subunit">
    <text evidence="3">Heptamer of 7 subunits arranged in a ring. Interacts with the chaperonin GroEL.</text>
</comment>
<dbReference type="GO" id="GO:0046872">
    <property type="term" value="F:metal ion binding"/>
    <property type="evidence" value="ECO:0007669"/>
    <property type="project" value="TreeGrafter"/>
</dbReference>
<gene>
    <name evidence="3" type="primary">groES</name>
    <name evidence="3" type="synonym">groS</name>
    <name evidence="5" type="ORF">A2788_02705</name>
</gene>
<dbReference type="GO" id="GO:0051087">
    <property type="term" value="F:protein-folding chaperone binding"/>
    <property type="evidence" value="ECO:0007669"/>
    <property type="project" value="TreeGrafter"/>
</dbReference>
<evidence type="ECO:0000313" key="5">
    <source>
        <dbReference type="EMBL" id="OGC81512.1"/>
    </source>
</evidence>
<evidence type="ECO:0000313" key="6">
    <source>
        <dbReference type="Proteomes" id="UP000177521"/>
    </source>
</evidence>
<dbReference type="FunFam" id="2.30.33.40:FF:000001">
    <property type="entry name" value="10 kDa chaperonin"/>
    <property type="match status" value="1"/>
</dbReference>
<dbReference type="GO" id="GO:0044183">
    <property type="term" value="F:protein folding chaperone"/>
    <property type="evidence" value="ECO:0007669"/>
    <property type="project" value="InterPro"/>
</dbReference>
<dbReference type="EMBL" id="MEWS01000039">
    <property type="protein sequence ID" value="OGC81512.1"/>
    <property type="molecule type" value="Genomic_DNA"/>
</dbReference>
<proteinExistence type="inferred from homology"/>
<comment type="function">
    <text evidence="3 4">Together with the chaperonin GroEL, plays an essential role in assisting protein folding. The GroEL-GroES system forms a nano-cage that allows encapsulation of the non-native substrate proteins and provides a physical environment optimized to promote and accelerate protein folding. GroES binds to the apical surface of the GroEL ring, thereby capping the opening of the GroEL channel.</text>
</comment>
<accession>A0A1F4XIJ8</accession>
<dbReference type="HAMAP" id="MF_00580">
    <property type="entry name" value="CH10"/>
    <property type="match status" value="1"/>
</dbReference>
<reference evidence="5 6" key="1">
    <citation type="journal article" date="2016" name="Nat. Commun.">
        <title>Thousands of microbial genomes shed light on interconnected biogeochemical processes in an aquifer system.</title>
        <authorList>
            <person name="Anantharaman K."/>
            <person name="Brown C.T."/>
            <person name="Hug L.A."/>
            <person name="Sharon I."/>
            <person name="Castelle C.J."/>
            <person name="Probst A.J."/>
            <person name="Thomas B.C."/>
            <person name="Singh A."/>
            <person name="Wilkins M.J."/>
            <person name="Karaoz U."/>
            <person name="Brodie E.L."/>
            <person name="Williams K.H."/>
            <person name="Hubbard S.S."/>
            <person name="Banfield J.F."/>
        </authorList>
    </citation>
    <scope>NUCLEOTIDE SEQUENCE [LARGE SCALE GENOMIC DNA]</scope>
</reference>
<dbReference type="Pfam" id="PF00166">
    <property type="entry name" value="Cpn10"/>
    <property type="match status" value="1"/>
</dbReference>
<organism evidence="5 6">
    <name type="scientific">Candidatus Abawacabacteria bacterium RIFCSPHIGHO2_01_FULL_46_8</name>
    <dbReference type="NCBI Taxonomy" id="1817815"/>
    <lineage>
        <taxon>Bacteria</taxon>
        <taxon>Candidatus Abawacaibacteriota</taxon>
    </lineage>
</organism>
<dbReference type="GO" id="GO:0051082">
    <property type="term" value="F:unfolded protein binding"/>
    <property type="evidence" value="ECO:0007669"/>
    <property type="project" value="TreeGrafter"/>
</dbReference>
<dbReference type="PANTHER" id="PTHR10772">
    <property type="entry name" value="10 KDA HEAT SHOCK PROTEIN"/>
    <property type="match status" value="1"/>
</dbReference>
<dbReference type="NCBIfam" id="NF001531">
    <property type="entry name" value="PRK00364.2-2"/>
    <property type="match status" value="1"/>
</dbReference>
<evidence type="ECO:0000256" key="2">
    <source>
        <dbReference type="ARBA" id="ARBA00023186"/>
    </source>
</evidence>
<comment type="caution">
    <text evidence="5">The sequence shown here is derived from an EMBL/GenBank/DDBJ whole genome shotgun (WGS) entry which is preliminary data.</text>
</comment>
<dbReference type="InterPro" id="IPR020818">
    <property type="entry name" value="Chaperonin_GroES"/>
</dbReference>
<dbReference type="Proteomes" id="UP000177521">
    <property type="component" value="Unassembled WGS sequence"/>
</dbReference>
<evidence type="ECO:0000256" key="3">
    <source>
        <dbReference type="HAMAP-Rule" id="MF_00580"/>
    </source>
</evidence>
<dbReference type="Gene3D" id="2.30.33.40">
    <property type="entry name" value="GroES chaperonin"/>
    <property type="match status" value="1"/>
</dbReference>